<keyword evidence="2" id="KW-1185">Reference proteome</keyword>
<dbReference type="Proteomes" id="UP001500426">
    <property type="component" value="Unassembled WGS sequence"/>
</dbReference>
<dbReference type="PROSITE" id="PS51257">
    <property type="entry name" value="PROKAR_LIPOPROTEIN"/>
    <property type="match status" value="1"/>
</dbReference>
<dbReference type="EMBL" id="BAABCS010000017">
    <property type="protein sequence ID" value="GAA4052376.1"/>
    <property type="molecule type" value="Genomic_DNA"/>
</dbReference>
<evidence type="ECO:0000313" key="2">
    <source>
        <dbReference type="Proteomes" id="UP001500426"/>
    </source>
</evidence>
<gene>
    <name evidence="1" type="ORF">GCM10022388_18320</name>
</gene>
<accession>A0ABP7UTB6</accession>
<organism evidence="1 2">
    <name type="scientific">Flavobacterium chungnamense</name>
    <dbReference type="NCBI Taxonomy" id="706182"/>
    <lineage>
        <taxon>Bacteria</taxon>
        <taxon>Pseudomonadati</taxon>
        <taxon>Bacteroidota</taxon>
        <taxon>Flavobacteriia</taxon>
        <taxon>Flavobacteriales</taxon>
        <taxon>Flavobacteriaceae</taxon>
        <taxon>Flavobacterium</taxon>
    </lineage>
</organism>
<dbReference type="RefSeq" id="WP_345093855.1">
    <property type="nucleotide sequence ID" value="NZ_BAABCS010000017.1"/>
</dbReference>
<sequence>MKKILSILLFVSFLFSCKNHEEKIEIYLLKNRVRTTEGIPVLEYVKLKNIKYNKNLENVKDCNYDSISKQFIYGGKFTVNKENIESKPLIADEDILKLNLKKNEFILSEIGKQKITQLKPNMKSGIQFVICVNKQPYLTGYFRSNISSNIYNWNYIGYDYFEHKIATIHDKHFVIRQNEGYEKWKPTLCNLNQYSELVSAFRNTNRIIE</sequence>
<evidence type="ECO:0008006" key="3">
    <source>
        <dbReference type="Google" id="ProtNLM"/>
    </source>
</evidence>
<name>A0ABP7UTB6_9FLAO</name>
<reference evidence="2" key="1">
    <citation type="journal article" date="2019" name="Int. J. Syst. Evol. Microbiol.">
        <title>The Global Catalogue of Microorganisms (GCM) 10K type strain sequencing project: providing services to taxonomists for standard genome sequencing and annotation.</title>
        <authorList>
            <consortium name="The Broad Institute Genomics Platform"/>
            <consortium name="The Broad Institute Genome Sequencing Center for Infectious Disease"/>
            <person name="Wu L."/>
            <person name="Ma J."/>
        </authorList>
    </citation>
    <scope>NUCLEOTIDE SEQUENCE [LARGE SCALE GENOMIC DNA]</scope>
    <source>
        <strain evidence="2">JCM 17068</strain>
    </source>
</reference>
<proteinExistence type="predicted"/>
<evidence type="ECO:0000313" key="1">
    <source>
        <dbReference type="EMBL" id="GAA4052376.1"/>
    </source>
</evidence>
<comment type="caution">
    <text evidence="1">The sequence shown here is derived from an EMBL/GenBank/DDBJ whole genome shotgun (WGS) entry which is preliminary data.</text>
</comment>
<protein>
    <recommendedName>
        <fullName evidence="3">Lipoprotein</fullName>
    </recommendedName>
</protein>